<comment type="caution">
    <text evidence="1">The sequence shown here is derived from an EMBL/GenBank/DDBJ whole genome shotgun (WGS) entry which is preliminary data.</text>
</comment>
<proteinExistence type="predicted"/>
<reference evidence="1" key="1">
    <citation type="journal article" date="2014" name="Front. Microbiol.">
        <title>High frequency of phylogenetically diverse reductive dehalogenase-homologous genes in deep subseafloor sedimentary metagenomes.</title>
        <authorList>
            <person name="Kawai M."/>
            <person name="Futagami T."/>
            <person name="Toyoda A."/>
            <person name="Takaki Y."/>
            <person name="Nishi S."/>
            <person name="Hori S."/>
            <person name="Arai W."/>
            <person name="Tsubouchi T."/>
            <person name="Morono Y."/>
            <person name="Uchiyama I."/>
            <person name="Ito T."/>
            <person name="Fujiyama A."/>
            <person name="Inagaki F."/>
            <person name="Takami H."/>
        </authorList>
    </citation>
    <scope>NUCLEOTIDE SEQUENCE</scope>
    <source>
        <strain evidence="1">Expedition CK06-06</strain>
    </source>
</reference>
<accession>X1HEU7</accession>
<dbReference type="AlphaFoldDB" id="X1HEU7"/>
<protein>
    <submittedName>
        <fullName evidence="1">Uncharacterized protein</fullName>
    </submittedName>
</protein>
<dbReference type="EMBL" id="BARU01021001">
    <property type="protein sequence ID" value="GAH55570.1"/>
    <property type="molecule type" value="Genomic_DNA"/>
</dbReference>
<name>X1HEU7_9ZZZZ</name>
<organism evidence="1">
    <name type="scientific">marine sediment metagenome</name>
    <dbReference type="NCBI Taxonomy" id="412755"/>
    <lineage>
        <taxon>unclassified sequences</taxon>
        <taxon>metagenomes</taxon>
        <taxon>ecological metagenomes</taxon>
    </lineage>
</organism>
<sequence length="246" mass="27432">GIITMDKSDIDVSLLPPSVQPAVRSLAELLIDSAGPNLLGFAVFGATLTEDFDPKRMPVRSVAVLEKMDLVLLNSLRSHGPRMGRQRLQAPLFMTEQYIDQSRDSFPIELLEMQRLHAVVLGKDYFESLEFARPDVRLQCERELKAILITMRQGLLSAHKDAMISALLAAAVEQLVRILRAVLWLKDVESPREAAAVLSAADKLIAQPLTGMRDSLSASSKETFVQFEHLYKDIEALSKYVNEINC</sequence>
<evidence type="ECO:0000313" key="1">
    <source>
        <dbReference type="EMBL" id="GAH55570.1"/>
    </source>
</evidence>
<gene>
    <name evidence="1" type="ORF">S03H2_34420</name>
</gene>
<feature type="non-terminal residue" evidence="1">
    <location>
        <position position="1"/>
    </location>
</feature>